<keyword evidence="3" id="KW-1185">Reference proteome</keyword>
<evidence type="ECO:0000313" key="2">
    <source>
        <dbReference type="EMBL" id="QGO06856.1"/>
    </source>
</evidence>
<feature type="region of interest" description="Disordered" evidence="1">
    <location>
        <begin position="669"/>
        <end position="718"/>
    </location>
</feature>
<gene>
    <name evidence="2" type="ORF">Psal009_02789</name>
</gene>
<protein>
    <submittedName>
        <fullName evidence="2">Uncharacterized protein</fullName>
    </submittedName>
</protein>
<feature type="compositionally biased region" description="Polar residues" evidence="1">
    <location>
        <begin position="689"/>
        <end position="700"/>
    </location>
</feature>
<accession>A0A9Q5V7I6</accession>
<sequence length="718" mass="80704">MATTERGLLHQMHSSQVYLREFRELNALKTRLSESDLVDEELQRQLPGCENMDAICKVFSRSIQGSEELLYLLNETAEFDSLAQTFGRRRKPVFVGDIYARAQGKMQLEIYELRWLFSSGQHRPRDLPEGIPKAIDEDAEVSYEQFVRLKLRLARMAGIDPKIKEAFNYCRHMSDLCQLFSSADVRSLGVFLGQLNARRGDFYLLANHLRPYYARNFVHADIRRYARLFQPSVALFEFQFEALKATLSGSEFINHDIRGMLPLCKDMFQLCKLFSGVSSVTAEGFRFLLSQLNDEQSFGILAKKIKSAAGPLISEDIHRCSVSVRLPVELDEFLHYKQFEWLKGRFAIYGVIDRDVREAFGYCADIQQLCRFCLSAGPESFGVLLGQLNRPREFGVLAKRMRPSEGEITLADLQRVCADIGVTELPGELYRVLYVKQFKKLKAELAPLLYSQAGAEETAKAIPFCNDLPELCRLLSFKGGKKAAEQDYLAELARILQNPDFDLLARGVGASPQVQVEVGLLSVCAGSSQYSAELGLERVVVGLKQEVASPVDAFLRNSITAFEKYGNSQVEASSWSLDTKANQDSRRQFAKDQAAHFSGILLSFEQFSGSPEEIESQKLAAVRDISKTKDNPIIKAAKAQHSRTFGLTGGLKAAIEAFKGNCQDLDQSKKVRELPTSDRDSRSSSTSSFQTTRMMQVVSEQSDHHQLISAPEEVDRGL</sequence>
<evidence type="ECO:0000256" key="1">
    <source>
        <dbReference type="SAM" id="MobiDB-lite"/>
    </source>
</evidence>
<dbReference type="GeneID" id="66740078"/>
<name>A0A9Q5V7I6_PISSA</name>
<dbReference type="EMBL" id="CP038908">
    <property type="protein sequence ID" value="QGO06856.1"/>
    <property type="molecule type" value="Genomic_DNA"/>
</dbReference>
<dbReference type="AlphaFoldDB" id="A0A9Q5V7I6"/>
<dbReference type="Proteomes" id="UP000422232">
    <property type="component" value="Chromosome"/>
</dbReference>
<evidence type="ECO:0000313" key="3">
    <source>
        <dbReference type="Proteomes" id="UP000422232"/>
    </source>
</evidence>
<dbReference type="RefSeq" id="WP_016211690.1">
    <property type="nucleotide sequence ID" value="NZ_CP012413.1"/>
</dbReference>
<reference evidence="2 3" key="1">
    <citation type="submission" date="2019-04" db="EMBL/GenBank/DDBJ databases">
        <title>Complete genome sequencing of Piscirickettsia salmonis strain Psal-009.</title>
        <authorList>
            <person name="Schober I."/>
            <person name="Bunk B."/>
            <person name="Sproer C."/>
            <person name="Carril G.P."/>
            <person name="Riedel T."/>
            <person name="Flores-Herrera P.A."/>
            <person name="Nourdin-Galindo G."/>
            <person name="Marshall S.H."/>
            <person name="Overmann J."/>
        </authorList>
    </citation>
    <scope>NUCLEOTIDE SEQUENCE [LARGE SCALE GENOMIC DNA]</scope>
    <source>
        <strain evidence="2 3">Psal-009</strain>
    </source>
</reference>
<organism evidence="2 3">
    <name type="scientific">Piscirickettsia salmonis</name>
    <dbReference type="NCBI Taxonomy" id="1238"/>
    <lineage>
        <taxon>Bacteria</taxon>
        <taxon>Pseudomonadati</taxon>
        <taxon>Pseudomonadota</taxon>
        <taxon>Gammaproteobacteria</taxon>
        <taxon>Thiotrichales</taxon>
        <taxon>Piscirickettsiaceae</taxon>
        <taxon>Piscirickettsia</taxon>
    </lineage>
</organism>
<feature type="compositionally biased region" description="Basic and acidic residues" evidence="1">
    <location>
        <begin position="669"/>
        <end position="682"/>
    </location>
</feature>
<proteinExistence type="predicted"/>